<proteinExistence type="predicted"/>
<name>A0ABD6X0Z4_PHODM</name>
<evidence type="ECO:0000313" key="2">
    <source>
        <dbReference type="Proteomes" id="UP000241404"/>
    </source>
</evidence>
<dbReference type="RefSeq" id="WP_065170737.1">
    <property type="nucleotide sequence ID" value="NZ_LZFH01000004.1"/>
</dbReference>
<accession>A0ABD6X0Z4</accession>
<evidence type="ECO:0000313" key="1">
    <source>
        <dbReference type="EMBL" id="PSU15821.1"/>
    </source>
</evidence>
<dbReference type="Proteomes" id="UP000241404">
    <property type="component" value="Unassembled WGS sequence"/>
</dbReference>
<reference evidence="1 2" key="1">
    <citation type="submission" date="2018-03" db="EMBL/GenBank/DDBJ databases">
        <title>Whole genome sequencing of Histamine producing bacteria.</title>
        <authorList>
            <person name="Butler K."/>
        </authorList>
    </citation>
    <scope>NUCLEOTIDE SEQUENCE [LARGE SCALE GENOMIC DNA]</scope>
    <source>
        <strain evidence="1 2">BT-6</strain>
    </source>
</reference>
<sequence>MLSEPIDLSTVDATQIINHLYEFFHRDFISTDTYLAGKIYINPQCHRKTDGKEDTFWHLTTRKEKETEWVDGKRQVRVLDRYPDYQRASRLEWVRQIITNHQDASIKLFYHQETNSKKNIRLYLWAKDEDFVVILQKLGRSSSFLVTSFYIDHRGKKNDYQERYNKYINNENGLRNYSWF</sequence>
<gene>
    <name evidence="1" type="ORF">CTM90_15150</name>
</gene>
<dbReference type="AlphaFoldDB" id="A0ABD6X0Z4"/>
<protein>
    <submittedName>
        <fullName evidence="1">RlfB protein</fullName>
    </submittedName>
</protein>
<dbReference type="EMBL" id="PYMM01000011">
    <property type="protein sequence ID" value="PSU15821.1"/>
    <property type="molecule type" value="Genomic_DNA"/>
</dbReference>
<comment type="caution">
    <text evidence="1">The sequence shown here is derived from an EMBL/GenBank/DDBJ whole genome shotgun (WGS) entry which is preliminary data.</text>
</comment>
<organism evidence="1 2">
    <name type="scientific">Photobacterium damselae</name>
    <dbReference type="NCBI Taxonomy" id="38293"/>
    <lineage>
        <taxon>Bacteria</taxon>
        <taxon>Pseudomonadati</taxon>
        <taxon>Pseudomonadota</taxon>
        <taxon>Gammaproteobacteria</taxon>
        <taxon>Vibrionales</taxon>
        <taxon>Vibrionaceae</taxon>
        <taxon>Photobacterium</taxon>
    </lineage>
</organism>